<accession>A0A9Q9V9T0</accession>
<dbReference type="OrthoDB" id="9898867at2759"/>
<feature type="domain" description="P2X purinoreceptor 7 intracellular" evidence="2">
    <location>
        <begin position="127"/>
        <end position="249"/>
    </location>
</feature>
<dbReference type="Proteomes" id="UP001155660">
    <property type="component" value="Chromosome B4"/>
</dbReference>
<evidence type="ECO:0000313" key="3">
    <source>
        <dbReference type="RefSeq" id="XP_018954409.2"/>
    </source>
</evidence>
<dbReference type="GeneID" id="109084167"/>
<reference evidence="3" key="1">
    <citation type="submission" date="2025-08" db="UniProtKB">
        <authorList>
            <consortium name="RefSeq"/>
        </authorList>
    </citation>
    <scope>IDENTIFICATION</scope>
    <source>
        <tissue evidence="3">Muscle</tissue>
    </source>
</reference>
<dbReference type="AlphaFoldDB" id="A0A9Q9V9T0"/>
<feature type="region of interest" description="Disordered" evidence="1">
    <location>
        <begin position="1"/>
        <end position="77"/>
    </location>
</feature>
<evidence type="ECO:0000259" key="2">
    <source>
        <dbReference type="Pfam" id="PF20478"/>
    </source>
</evidence>
<organism evidence="3">
    <name type="scientific">Cyprinus carpio</name>
    <name type="common">Common carp</name>
    <dbReference type="NCBI Taxonomy" id="7962"/>
    <lineage>
        <taxon>Eukaryota</taxon>
        <taxon>Metazoa</taxon>
        <taxon>Chordata</taxon>
        <taxon>Craniata</taxon>
        <taxon>Vertebrata</taxon>
        <taxon>Euteleostomi</taxon>
        <taxon>Actinopterygii</taxon>
        <taxon>Neopterygii</taxon>
        <taxon>Teleostei</taxon>
        <taxon>Ostariophysi</taxon>
        <taxon>Cypriniformes</taxon>
        <taxon>Cyprinidae</taxon>
        <taxon>Cyprininae</taxon>
        <taxon>Cyprinus</taxon>
    </lineage>
</organism>
<proteinExistence type="predicted"/>
<dbReference type="Pfam" id="PF20478">
    <property type="entry name" value="P2RX7_C"/>
    <property type="match status" value="1"/>
</dbReference>
<feature type="compositionally biased region" description="Gly residues" evidence="1">
    <location>
        <begin position="38"/>
        <end position="51"/>
    </location>
</feature>
<gene>
    <name evidence="3" type="primary">LOC109084167</name>
</gene>
<protein>
    <submittedName>
        <fullName evidence="3">P2X purinoceptor 7-like</fullName>
    </submittedName>
</protein>
<dbReference type="PANTHER" id="PTHR36981">
    <property type="entry name" value="ZGC:195170"/>
    <property type="match status" value="1"/>
</dbReference>
<sequence length="253" mass="28056">MDQVEEARELEESADVSGGKGESVGPAPGDRGQRDGRGQSGGRAQRGGRGDNAGPSTGVGSRGRRGRGGRDAEEENRVQMIQIDRRVRTEALIQGMSEVRLRALATQVFSRNPGLVFDALPPLDSTTPPNAALPWCTCGNCREMATDAERKCCGQGPDYCISKLAHFDLYCLEDGYLRIHRDYRNYMLVVAEVIEPGDDNRQFRDAAYRQYIFWQHGSLGLGNRRVIPSCCIWKIRDKYPDPQGQYTGFVPTI</sequence>
<feature type="compositionally biased region" description="Basic and acidic residues" evidence="1">
    <location>
        <begin position="68"/>
        <end position="77"/>
    </location>
</feature>
<dbReference type="RefSeq" id="XP_018954409.2">
    <property type="nucleotide sequence ID" value="XM_019098864.2"/>
</dbReference>
<dbReference type="KEGG" id="ccar:109084167"/>
<dbReference type="InterPro" id="IPR046815">
    <property type="entry name" value="P2RX7_C"/>
</dbReference>
<feature type="compositionally biased region" description="Basic and acidic residues" evidence="1">
    <location>
        <begin position="1"/>
        <end position="11"/>
    </location>
</feature>
<dbReference type="PANTHER" id="PTHR36981:SF3">
    <property type="entry name" value="UBIQUITIN-LIKE PROTEASE FAMILY PROFILE DOMAIN-CONTAINING PROTEIN"/>
    <property type="match status" value="1"/>
</dbReference>
<evidence type="ECO:0000256" key="1">
    <source>
        <dbReference type="SAM" id="MobiDB-lite"/>
    </source>
</evidence>
<name>A0A9Q9V9T0_CYPCA</name>